<dbReference type="Proteomes" id="UP000593571">
    <property type="component" value="Unassembled WGS sequence"/>
</dbReference>
<evidence type="ECO:0000313" key="1">
    <source>
        <dbReference type="EMBL" id="KAF6495770.1"/>
    </source>
</evidence>
<proteinExistence type="predicted"/>
<sequence>MFITIEVEVRGLHFPPIHLRKRRIRYLRCNVGGLQKNYKQVLQKSIVRSIINKVGHVIYSIKMKQLSGVAWRLLAEQTFCCAITGGSGNTSSSCVNSWASSHVAIRATTTTTTVQMCLYPALHSPHYGWEN</sequence>
<keyword evidence="2" id="KW-1185">Reference proteome</keyword>
<evidence type="ECO:0000313" key="2">
    <source>
        <dbReference type="Proteomes" id="UP000593571"/>
    </source>
</evidence>
<dbReference type="AlphaFoldDB" id="A0A7J8JH33"/>
<gene>
    <name evidence="1" type="ORF">HJG63_010154</name>
</gene>
<protein>
    <submittedName>
        <fullName evidence="1">Uncharacterized protein</fullName>
    </submittedName>
</protein>
<organism evidence="1 2">
    <name type="scientific">Rousettus aegyptiacus</name>
    <name type="common">Egyptian fruit bat</name>
    <name type="synonym">Pteropus aegyptiacus</name>
    <dbReference type="NCBI Taxonomy" id="9407"/>
    <lineage>
        <taxon>Eukaryota</taxon>
        <taxon>Metazoa</taxon>
        <taxon>Chordata</taxon>
        <taxon>Craniata</taxon>
        <taxon>Vertebrata</taxon>
        <taxon>Euteleostomi</taxon>
        <taxon>Mammalia</taxon>
        <taxon>Eutheria</taxon>
        <taxon>Laurasiatheria</taxon>
        <taxon>Chiroptera</taxon>
        <taxon>Yinpterochiroptera</taxon>
        <taxon>Pteropodoidea</taxon>
        <taxon>Pteropodidae</taxon>
        <taxon>Rousettinae</taxon>
        <taxon>Rousettus</taxon>
    </lineage>
</organism>
<dbReference type="EMBL" id="JACASE010000002">
    <property type="protein sequence ID" value="KAF6495770.1"/>
    <property type="molecule type" value="Genomic_DNA"/>
</dbReference>
<comment type="caution">
    <text evidence="1">The sequence shown here is derived from an EMBL/GenBank/DDBJ whole genome shotgun (WGS) entry which is preliminary data.</text>
</comment>
<accession>A0A7J8JH33</accession>
<reference evidence="1 2" key="1">
    <citation type="journal article" date="2020" name="Nature">
        <title>Six reference-quality genomes reveal evolution of bat adaptations.</title>
        <authorList>
            <person name="Jebb D."/>
            <person name="Huang Z."/>
            <person name="Pippel M."/>
            <person name="Hughes G.M."/>
            <person name="Lavrichenko K."/>
            <person name="Devanna P."/>
            <person name="Winkler S."/>
            <person name="Jermiin L.S."/>
            <person name="Skirmuntt E.C."/>
            <person name="Katzourakis A."/>
            <person name="Burkitt-Gray L."/>
            <person name="Ray D.A."/>
            <person name="Sullivan K.A.M."/>
            <person name="Roscito J.G."/>
            <person name="Kirilenko B.M."/>
            <person name="Davalos L.M."/>
            <person name="Corthals A.P."/>
            <person name="Power M.L."/>
            <person name="Jones G."/>
            <person name="Ransome R.D."/>
            <person name="Dechmann D.K.N."/>
            <person name="Locatelli A.G."/>
            <person name="Puechmaille S.J."/>
            <person name="Fedrigo O."/>
            <person name="Jarvis E.D."/>
            <person name="Hiller M."/>
            <person name="Vernes S.C."/>
            <person name="Myers E.W."/>
            <person name="Teeling E.C."/>
        </authorList>
    </citation>
    <scope>NUCLEOTIDE SEQUENCE [LARGE SCALE GENOMIC DNA]</scope>
    <source>
        <strain evidence="1">MRouAeg1</strain>
        <tissue evidence="1">Muscle</tissue>
    </source>
</reference>
<name>A0A7J8JH33_ROUAE</name>